<organism evidence="9 10">
    <name type="scientific">Pseudomonas putida</name>
    <name type="common">Arthrobacter siderocapsulatus</name>
    <dbReference type="NCBI Taxonomy" id="303"/>
    <lineage>
        <taxon>Bacteria</taxon>
        <taxon>Pseudomonadati</taxon>
        <taxon>Pseudomonadota</taxon>
        <taxon>Gammaproteobacteria</taxon>
        <taxon>Pseudomonadales</taxon>
        <taxon>Pseudomonadaceae</taxon>
        <taxon>Pseudomonas</taxon>
    </lineage>
</organism>
<keyword evidence="5 7" id="KW-0472">Membrane</keyword>
<evidence type="ECO:0000256" key="4">
    <source>
        <dbReference type="ARBA" id="ARBA00022692"/>
    </source>
</evidence>
<dbReference type="InterPro" id="IPR036942">
    <property type="entry name" value="Beta-barrel_TonB_sf"/>
</dbReference>
<keyword evidence="2 7" id="KW-0813">Transport</keyword>
<dbReference type="EMBL" id="NFSB01000080">
    <property type="protein sequence ID" value="OUM30570.1"/>
    <property type="molecule type" value="Genomic_DNA"/>
</dbReference>
<keyword evidence="4 7" id="KW-0812">Transmembrane</keyword>
<comment type="caution">
    <text evidence="9">The sequence shown here is derived from an EMBL/GenBank/DDBJ whole genome shotgun (WGS) entry which is preliminary data.</text>
</comment>
<comment type="similarity">
    <text evidence="7">Belongs to the TonB-dependent receptor family.</text>
</comment>
<gene>
    <name evidence="9" type="ORF">B8W72_17315</name>
</gene>
<dbReference type="PROSITE" id="PS52016">
    <property type="entry name" value="TONB_DEPENDENT_REC_3"/>
    <property type="match status" value="1"/>
</dbReference>
<evidence type="ECO:0000256" key="5">
    <source>
        <dbReference type="ARBA" id="ARBA00023136"/>
    </source>
</evidence>
<dbReference type="GO" id="GO:0009279">
    <property type="term" value="C:cell outer membrane"/>
    <property type="evidence" value="ECO:0007669"/>
    <property type="project" value="UniProtKB-SubCell"/>
</dbReference>
<name>A0A1Y3L344_PSEPU</name>
<evidence type="ECO:0000256" key="2">
    <source>
        <dbReference type="ARBA" id="ARBA00022448"/>
    </source>
</evidence>
<dbReference type="InterPro" id="IPR012910">
    <property type="entry name" value="Plug_dom"/>
</dbReference>
<comment type="subcellular location">
    <subcellularLocation>
        <location evidence="1 7">Cell outer membrane</location>
        <topology evidence="1 7">Multi-pass membrane protein</topology>
    </subcellularLocation>
</comment>
<dbReference type="Proteomes" id="UP000196082">
    <property type="component" value="Unassembled WGS sequence"/>
</dbReference>
<keyword evidence="6 7" id="KW-0998">Cell outer membrane</keyword>
<evidence type="ECO:0000256" key="7">
    <source>
        <dbReference type="PROSITE-ProRule" id="PRU01360"/>
    </source>
</evidence>
<evidence type="ECO:0000256" key="3">
    <source>
        <dbReference type="ARBA" id="ARBA00022452"/>
    </source>
</evidence>
<accession>A0A1Y3L344</accession>
<protein>
    <submittedName>
        <fullName evidence="9">TonB-dependent receptor</fullName>
    </submittedName>
</protein>
<dbReference type="InterPro" id="IPR039426">
    <property type="entry name" value="TonB-dep_rcpt-like"/>
</dbReference>
<dbReference type="Pfam" id="PF07715">
    <property type="entry name" value="Plug"/>
    <property type="match status" value="1"/>
</dbReference>
<evidence type="ECO:0000313" key="9">
    <source>
        <dbReference type="EMBL" id="OUM30570.1"/>
    </source>
</evidence>
<dbReference type="Gene3D" id="3.55.50.30">
    <property type="match status" value="1"/>
</dbReference>
<feature type="domain" description="Secretin/TonB short N-terminal" evidence="8">
    <location>
        <begin position="50"/>
        <end position="100"/>
    </location>
</feature>
<keyword evidence="3 7" id="KW-1134">Transmembrane beta strand</keyword>
<sequence length="917" mass="102600">MLGLCALLNQPPAHAQTEAEHAELTQVHAFSIPSQNLAIALITFGQQSGLQVSVDPELLEGLASTAVSGNLSSEAALSRLLQSSGITWEFEAGTFIFRLLHSDGQGPLELHNTVVLGGTEENSYMGATVIGSRAIKAFPGANGDITTLLQMHPSVQFSTRQQNSNTPGEIAPADISINGAKYYQNNFMIDGISINNDLDPGAHDYGDIRQFDSTPSRSHGIALDADLLQEVKVYDSNVPAEYGGFNGGVVDAITRRPSKEFHGKFSYALSRSAWTRYHITEADQENFDQASDEQYQPEFEKTTVRGMLEGHLTDDFGAILAFSQKRSVLPLNAYSDGYSSPTEANRKDQTRELTNYMLKTYWSVNDQLSLDSSFVYGPGENTYFRANQRNSAFVTEEGGYQGSIKATWLAPNATWTHTLALTNLTSSRDSEQDDYIKWYYSETKNWGRPLSNTSSSAEGGYGDLEQTQKGLDYAVKAQWLPFTLGGVTHSLVTGVDLSYKRATWERPSDASSVTTFKRDSGTACGNDPYCSTGLLLNGSTRQWASAMNIYKAADISVEENKYAFYLQDTVQLGKLSLRPGLRFEGDDYMERKTIAPRFAGDYDFFGDRSTVLTFGANRYYGRNLFKMRLNDGRDQYNVRYTRSSLDSPWVEVSRAKNDTRFSTLNIPYDDELTVGLEHIWLDTLFKLKYVNRKGRDKIVRSYHSVEGLPELDGYTSNYYIYTNQGESKSDTVTLEITPQQQFKLLGSSTSMQFAAGWQRSEDSYTDYDSILNSEEYDGNAVLYDGKRMDFVQLPPNNFNRPWTARLTTITEIPAWHMSISNFLRFRSKYKQIIDTGDDVELQGETLSVYEAASVGSAMTWDMQVYWELPTAKDQAVFASVDITNVADKINPTVSSGSQAVTRYEVGRQYWLEVGYRF</sequence>
<dbReference type="SUPFAM" id="SSF56935">
    <property type="entry name" value="Porins"/>
    <property type="match status" value="1"/>
</dbReference>
<dbReference type="SMART" id="SM00965">
    <property type="entry name" value="STN"/>
    <property type="match status" value="1"/>
</dbReference>
<dbReference type="Gene3D" id="2.170.130.10">
    <property type="entry name" value="TonB-dependent receptor, plug domain"/>
    <property type="match status" value="1"/>
</dbReference>
<dbReference type="AlphaFoldDB" id="A0A1Y3L344"/>
<evidence type="ECO:0000256" key="1">
    <source>
        <dbReference type="ARBA" id="ARBA00004571"/>
    </source>
</evidence>
<dbReference type="InterPro" id="IPR037066">
    <property type="entry name" value="Plug_dom_sf"/>
</dbReference>
<dbReference type="InterPro" id="IPR011662">
    <property type="entry name" value="Secretin/TonB_short_N"/>
</dbReference>
<evidence type="ECO:0000259" key="8">
    <source>
        <dbReference type="SMART" id="SM00965"/>
    </source>
</evidence>
<evidence type="ECO:0000313" key="10">
    <source>
        <dbReference type="Proteomes" id="UP000196082"/>
    </source>
</evidence>
<proteinExistence type="inferred from homology"/>
<reference evidence="9 10" key="1">
    <citation type="submission" date="2017-05" db="EMBL/GenBank/DDBJ databases">
        <title>Whole genome sequence of Pseudomonas putida isolate 1312 commercialized as a biostimulant.</title>
        <authorList>
            <person name="Crovadore J."/>
            <person name="Blanc P."/>
            <person name="Chablais R."/>
            <person name="Cochard B."/>
            <person name="Grizard D."/>
            <person name="Lefort F."/>
        </authorList>
    </citation>
    <scope>NUCLEOTIDE SEQUENCE [LARGE SCALE GENOMIC DNA]</scope>
    <source>
        <strain evidence="9 10">1312</strain>
    </source>
</reference>
<dbReference type="Pfam" id="PF07660">
    <property type="entry name" value="STN"/>
    <property type="match status" value="1"/>
</dbReference>
<evidence type="ECO:0000256" key="6">
    <source>
        <dbReference type="ARBA" id="ARBA00023237"/>
    </source>
</evidence>
<dbReference type="Gene3D" id="2.40.170.20">
    <property type="entry name" value="TonB-dependent receptor, beta-barrel domain"/>
    <property type="match status" value="1"/>
</dbReference>
<keyword evidence="9" id="KW-0675">Receptor</keyword>